<accession>A0A7U2F0D4</accession>
<dbReference type="EMBL" id="CP069028">
    <property type="protein sequence ID" value="QRC96398.1"/>
    <property type="molecule type" value="Genomic_DNA"/>
</dbReference>
<evidence type="ECO:0000313" key="2">
    <source>
        <dbReference type="Proteomes" id="UP000663193"/>
    </source>
</evidence>
<protein>
    <submittedName>
        <fullName evidence="1">Uncharacterized protein</fullName>
    </submittedName>
</protein>
<dbReference type="VEuPathDB" id="FungiDB:JI435_013210"/>
<proteinExistence type="predicted"/>
<keyword evidence="2" id="KW-1185">Reference proteome</keyword>
<organism evidence="1 2">
    <name type="scientific">Phaeosphaeria nodorum (strain SN15 / ATCC MYA-4574 / FGSC 10173)</name>
    <name type="common">Glume blotch fungus</name>
    <name type="synonym">Parastagonospora nodorum</name>
    <dbReference type="NCBI Taxonomy" id="321614"/>
    <lineage>
        <taxon>Eukaryota</taxon>
        <taxon>Fungi</taxon>
        <taxon>Dikarya</taxon>
        <taxon>Ascomycota</taxon>
        <taxon>Pezizomycotina</taxon>
        <taxon>Dothideomycetes</taxon>
        <taxon>Pleosporomycetidae</taxon>
        <taxon>Pleosporales</taxon>
        <taxon>Pleosporineae</taxon>
        <taxon>Phaeosphaeriaceae</taxon>
        <taxon>Parastagonospora</taxon>
    </lineage>
</organism>
<feature type="non-terminal residue" evidence="1">
    <location>
        <position position="1"/>
    </location>
</feature>
<evidence type="ECO:0000313" key="1">
    <source>
        <dbReference type="EMBL" id="QRC96398.1"/>
    </source>
</evidence>
<dbReference type="Proteomes" id="UP000663193">
    <property type="component" value="Chromosome 6"/>
</dbReference>
<gene>
    <name evidence="1" type="ORF">JI435_013210</name>
</gene>
<name>A0A7U2F0D4_PHANO</name>
<sequence>VRVQRPPQSCTPSMRSTKLAIRGRLLETLSCSGVLHGNRCAPHSIARITLPVCEVACLVVALPRRCRSHMPVRYDCLERGTLDARSLSVPENSRGSRLDSLWRRALPRQCCMLVQCGWRVFHDPLSVAVMSCAPSGFCPIDSAASTTLSV</sequence>
<reference evidence="2" key="1">
    <citation type="journal article" date="2021" name="BMC Genomics">
        <title>Chromosome-level genome assembly and manually-curated proteome of model necrotroph Parastagonospora nodorum Sn15 reveals a genome-wide trove of candidate effector homologs, and redundancy of virulence-related functions within an accessory chromosome.</title>
        <authorList>
            <person name="Bertazzoni S."/>
            <person name="Jones D.A.B."/>
            <person name="Phan H.T."/>
            <person name="Tan K.-C."/>
            <person name="Hane J.K."/>
        </authorList>
    </citation>
    <scope>NUCLEOTIDE SEQUENCE [LARGE SCALE GENOMIC DNA]</scope>
    <source>
        <strain evidence="2">SN15 / ATCC MYA-4574 / FGSC 10173)</strain>
    </source>
</reference>
<dbReference type="AlphaFoldDB" id="A0A7U2F0D4"/>